<evidence type="ECO:0000256" key="1">
    <source>
        <dbReference type="ARBA" id="ARBA00001941"/>
    </source>
</evidence>
<dbReference type="GO" id="GO:0030515">
    <property type="term" value="F:snoRNA binding"/>
    <property type="evidence" value="ECO:0007669"/>
    <property type="project" value="TreeGrafter"/>
</dbReference>
<keyword evidence="5" id="KW-0546">Nucleotide metabolism</keyword>
<dbReference type="EMBL" id="SUNJ01015521">
    <property type="protein sequence ID" value="TPP54459.1"/>
    <property type="molecule type" value="Genomic_DNA"/>
</dbReference>
<evidence type="ECO:0000256" key="7">
    <source>
        <dbReference type="ARBA" id="ARBA00038173"/>
    </source>
</evidence>
<comment type="similarity">
    <text evidence="7">Belongs to the Nudix hydrolase family. NUDT16 subfamily.</text>
</comment>
<comment type="caution">
    <text evidence="19">The sequence shown here is derived from an EMBL/GenBank/DDBJ whole genome shotgun (WGS) entry which is preliminary data.</text>
</comment>
<dbReference type="EC" id="3.6.1.64" evidence="8"/>
<dbReference type="PROSITE" id="PS51462">
    <property type="entry name" value="NUDIX"/>
    <property type="match status" value="1"/>
</dbReference>
<dbReference type="AlphaFoldDB" id="A0A504Y303"/>
<evidence type="ECO:0000256" key="9">
    <source>
        <dbReference type="ARBA" id="ARBA00039871"/>
    </source>
</evidence>
<dbReference type="GO" id="GO:1990174">
    <property type="term" value="F:phosphodiesterase decapping endonuclease activity"/>
    <property type="evidence" value="ECO:0007669"/>
    <property type="project" value="TreeGrafter"/>
</dbReference>
<keyword evidence="17" id="KW-0472">Membrane</keyword>
<dbReference type="GO" id="GO:0009117">
    <property type="term" value="P:nucleotide metabolic process"/>
    <property type="evidence" value="ECO:0007669"/>
    <property type="project" value="UniProtKB-KW"/>
</dbReference>
<gene>
    <name evidence="19" type="ORF">FGIG_05278</name>
</gene>
<dbReference type="GO" id="GO:0016077">
    <property type="term" value="P:sno(s)RNA catabolic process"/>
    <property type="evidence" value="ECO:0007669"/>
    <property type="project" value="TreeGrafter"/>
</dbReference>
<accession>A0A504Y303</accession>
<dbReference type="GO" id="GO:0005730">
    <property type="term" value="C:nucleolus"/>
    <property type="evidence" value="ECO:0007669"/>
    <property type="project" value="UniProtKB-SubCell"/>
</dbReference>
<reference evidence="19 20" key="1">
    <citation type="submission" date="2019-04" db="EMBL/GenBank/DDBJ databases">
        <title>Annotation for the trematode Fasciola gigantica.</title>
        <authorList>
            <person name="Choi Y.-J."/>
        </authorList>
    </citation>
    <scope>NUCLEOTIDE SEQUENCE [LARGE SCALE GENOMIC DNA]</scope>
    <source>
        <strain evidence="19">Uganda_cow_1</strain>
    </source>
</reference>
<evidence type="ECO:0000256" key="8">
    <source>
        <dbReference type="ARBA" id="ARBA00038899"/>
    </source>
</evidence>
<evidence type="ECO:0000256" key="3">
    <source>
        <dbReference type="ARBA" id="ARBA00004642"/>
    </source>
</evidence>
<evidence type="ECO:0000256" key="14">
    <source>
        <dbReference type="ARBA" id="ARBA00047661"/>
    </source>
</evidence>
<protein>
    <recommendedName>
        <fullName evidence="9">U8 snoRNA-decapping enzyme</fullName>
        <ecNumber evidence="8">3.6.1.64</ecNumber>
    </recommendedName>
    <alternativeName>
        <fullName evidence="12">IDP phosphatase</fullName>
    </alternativeName>
    <alternativeName>
        <fullName evidence="10">Inosine diphosphate phosphatase</fullName>
    </alternativeName>
    <alternativeName>
        <fullName evidence="11">Nucleoside diphosphate-linked moiety X motif 16</fullName>
    </alternativeName>
    <alternativeName>
        <fullName evidence="13">m7GpppN-mRNA hydrolase</fullName>
    </alternativeName>
</protein>
<dbReference type="GO" id="GO:0140933">
    <property type="term" value="F:5'-(N(7)-methylguanosine 5'-triphospho)-[mRNA] hydrolase activity"/>
    <property type="evidence" value="ECO:0007669"/>
    <property type="project" value="UniProtKB-EC"/>
</dbReference>
<keyword evidence="4" id="KW-0694">RNA-binding</keyword>
<evidence type="ECO:0000256" key="4">
    <source>
        <dbReference type="ARBA" id="ARBA00022884"/>
    </source>
</evidence>
<comment type="catalytic activity">
    <reaction evidence="16">
        <text>dIDP + H2O = dIMP + phosphate + H(+)</text>
        <dbReference type="Rhea" id="RHEA:35211"/>
        <dbReference type="ChEBI" id="CHEBI:15377"/>
        <dbReference type="ChEBI" id="CHEBI:15378"/>
        <dbReference type="ChEBI" id="CHEBI:43474"/>
        <dbReference type="ChEBI" id="CHEBI:61194"/>
        <dbReference type="ChEBI" id="CHEBI:62286"/>
        <dbReference type="EC" id="3.6.1.64"/>
    </reaction>
    <physiologicalReaction direction="left-to-right" evidence="16">
        <dbReference type="Rhea" id="RHEA:35212"/>
    </physiologicalReaction>
</comment>
<evidence type="ECO:0000259" key="18">
    <source>
        <dbReference type="PROSITE" id="PS51462"/>
    </source>
</evidence>
<dbReference type="PANTHER" id="PTHR31699">
    <property type="entry name" value="NUDIX T16 FAMILY MEMBER"/>
    <property type="match status" value="1"/>
</dbReference>
<comment type="cofactor">
    <cofactor evidence="1">
        <name>Co(2+)</name>
        <dbReference type="ChEBI" id="CHEBI:48828"/>
    </cofactor>
</comment>
<keyword evidence="17" id="KW-1133">Transmembrane helix</keyword>
<evidence type="ECO:0000256" key="2">
    <source>
        <dbReference type="ARBA" id="ARBA00004604"/>
    </source>
</evidence>
<evidence type="ECO:0000256" key="5">
    <source>
        <dbReference type="ARBA" id="ARBA00023080"/>
    </source>
</evidence>
<dbReference type="OrthoDB" id="5950381at2759"/>
<dbReference type="InterPro" id="IPR015797">
    <property type="entry name" value="NUDIX_hydrolase-like_dom_sf"/>
</dbReference>
<keyword evidence="17" id="KW-0812">Transmembrane</keyword>
<dbReference type="Proteomes" id="UP000316759">
    <property type="component" value="Unassembled WGS sequence"/>
</dbReference>
<dbReference type="GO" id="GO:0006402">
    <property type="term" value="P:mRNA catabolic process"/>
    <property type="evidence" value="ECO:0007669"/>
    <property type="project" value="TreeGrafter"/>
</dbReference>
<evidence type="ECO:0000256" key="16">
    <source>
        <dbReference type="ARBA" id="ARBA00048945"/>
    </source>
</evidence>
<evidence type="ECO:0000256" key="6">
    <source>
        <dbReference type="ARBA" id="ARBA00023242"/>
    </source>
</evidence>
<evidence type="ECO:0000256" key="17">
    <source>
        <dbReference type="SAM" id="Phobius"/>
    </source>
</evidence>
<dbReference type="InterPro" id="IPR000086">
    <property type="entry name" value="NUDIX_hydrolase_dom"/>
</dbReference>
<dbReference type="InterPro" id="IPR054754">
    <property type="entry name" value="NudT16"/>
</dbReference>
<proteinExistence type="inferred from homology"/>
<comment type="catalytic activity">
    <reaction evidence="15">
        <text>IDP + H2O = IMP + phosphate + H(+)</text>
        <dbReference type="Rhea" id="RHEA:35207"/>
        <dbReference type="ChEBI" id="CHEBI:15377"/>
        <dbReference type="ChEBI" id="CHEBI:15378"/>
        <dbReference type="ChEBI" id="CHEBI:43474"/>
        <dbReference type="ChEBI" id="CHEBI:58053"/>
        <dbReference type="ChEBI" id="CHEBI:58280"/>
        <dbReference type="EC" id="3.6.1.64"/>
    </reaction>
    <physiologicalReaction direction="left-to-right" evidence="15">
        <dbReference type="Rhea" id="RHEA:35208"/>
    </physiologicalReaction>
</comment>
<evidence type="ECO:0000256" key="10">
    <source>
        <dbReference type="ARBA" id="ARBA00041450"/>
    </source>
</evidence>
<evidence type="ECO:0000256" key="12">
    <source>
        <dbReference type="ARBA" id="ARBA00042015"/>
    </source>
</evidence>
<keyword evidence="20" id="KW-1185">Reference proteome</keyword>
<feature type="transmembrane region" description="Helical" evidence="17">
    <location>
        <begin position="16"/>
        <end position="33"/>
    </location>
</feature>
<evidence type="ECO:0000256" key="11">
    <source>
        <dbReference type="ARBA" id="ARBA00041656"/>
    </source>
</evidence>
<dbReference type="Pfam" id="PF22327">
    <property type="entry name" value="Nudt16-like"/>
    <property type="match status" value="1"/>
</dbReference>
<dbReference type="GO" id="GO:1990003">
    <property type="term" value="F:IDP phosphatase activity"/>
    <property type="evidence" value="ECO:0007669"/>
    <property type="project" value="UniProtKB-EC"/>
</dbReference>
<organism evidence="19 20">
    <name type="scientific">Fasciola gigantica</name>
    <name type="common">Giant liver fluke</name>
    <dbReference type="NCBI Taxonomy" id="46835"/>
    <lineage>
        <taxon>Eukaryota</taxon>
        <taxon>Metazoa</taxon>
        <taxon>Spiralia</taxon>
        <taxon>Lophotrochozoa</taxon>
        <taxon>Platyhelminthes</taxon>
        <taxon>Trematoda</taxon>
        <taxon>Digenea</taxon>
        <taxon>Plagiorchiida</taxon>
        <taxon>Echinostomata</taxon>
        <taxon>Echinostomatoidea</taxon>
        <taxon>Fasciolidae</taxon>
        <taxon>Fasciola</taxon>
    </lineage>
</organism>
<comment type="catalytic activity">
    <reaction evidence="14">
        <text>a 5'-end (N(7)-methyl 5'-triphosphoguanosine)-ribonucleoside in mRNA + H2O = N(7)-methyl-GDP + a 5'-end phospho-ribonucleoside in mRNA + 2 H(+)</text>
        <dbReference type="Rhea" id="RHEA:67484"/>
        <dbReference type="Rhea" id="RHEA-COMP:15692"/>
        <dbReference type="Rhea" id="RHEA-COMP:17167"/>
        <dbReference type="ChEBI" id="CHEBI:15377"/>
        <dbReference type="ChEBI" id="CHEBI:15378"/>
        <dbReference type="ChEBI" id="CHEBI:63714"/>
        <dbReference type="ChEBI" id="CHEBI:138282"/>
        <dbReference type="ChEBI" id="CHEBI:156461"/>
        <dbReference type="EC" id="3.6.1.62"/>
    </reaction>
    <physiologicalReaction direction="left-to-right" evidence="14">
        <dbReference type="Rhea" id="RHEA:67485"/>
    </physiologicalReaction>
</comment>
<evidence type="ECO:0000313" key="19">
    <source>
        <dbReference type="EMBL" id="TPP54459.1"/>
    </source>
</evidence>
<sequence>MSVSHSCPMFSRMHPFFLALLMWTMFTVIYFHISSCWNARNMCSNICKNLLSIDSNGRIQVQPAYQAFRLAEIHQSFPINKSARQRWKIKATGKMFLCKYHATQIGFFTRERPDKKLYGKYPMTGNLLLQMRHDAMIGLPGGGIRPGENIKQGLLRELVEEMAVQSTDGIRYLLSYHNPNNIYCGHLFAKEVTWTKLRELGQRALASPDSGLENVGYLFMPTLNEVEDDPGFDGLPTFLAQAIAPGSPPLLVGNTLQQILHVMTEATDPPVLPKEYIRIGIDRACTLLAKTVCKPAGSKKSTGATLSNFFQ</sequence>
<evidence type="ECO:0000256" key="15">
    <source>
        <dbReference type="ARBA" id="ARBA00047875"/>
    </source>
</evidence>
<name>A0A504Y303_FASGI</name>
<dbReference type="Gene3D" id="3.90.79.10">
    <property type="entry name" value="Nucleoside Triphosphate Pyrophosphohydrolase"/>
    <property type="match status" value="1"/>
</dbReference>
<dbReference type="GO" id="GO:0005654">
    <property type="term" value="C:nucleoplasm"/>
    <property type="evidence" value="ECO:0007669"/>
    <property type="project" value="UniProtKB-SubCell"/>
</dbReference>
<dbReference type="SUPFAM" id="SSF55811">
    <property type="entry name" value="Nudix"/>
    <property type="match status" value="1"/>
</dbReference>
<evidence type="ECO:0000313" key="20">
    <source>
        <dbReference type="Proteomes" id="UP000316759"/>
    </source>
</evidence>
<evidence type="ECO:0000256" key="13">
    <source>
        <dbReference type="ARBA" id="ARBA00043162"/>
    </source>
</evidence>
<dbReference type="PANTHER" id="PTHR31699:SF1">
    <property type="entry name" value="U8 SNORNA-DECAPPING ENZYME"/>
    <property type="match status" value="1"/>
</dbReference>
<keyword evidence="6" id="KW-0539">Nucleus</keyword>
<comment type="subcellular location">
    <subcellularLocation>
        <location evidence="2">Nucleus</location>
        <location evidence="2">Nucleolus</location>
    </subcellularLocation>
    <subcellularLocation>
        <location evidence="3">Nucleus</location>
        <location evidence="3">Nucleoplasm</location>
    </subcellularLocation>
</comment>
<feature type="domain" description="Nudix hydrolase" evidence="18">
    <location>
        <begin position="99"/>
        <end position="242"/>
    </location>
</feature>